<evidence type="ECO:0000256" key="3">
    <source>
        <dbReference type="PROSITE-ProRule" id="PRU00284"/>
    </source>
</evidence>
<dbReference type="AlphaFoldDB" id="A0A401FTG8"/>
<keyword evidence="4" id="KW-1133">Transmembrane helix</keyword>
<accession>A0A401FTG8</accession>
<dbReference type="RefSeq" id="WP_124327713.1">
    <property type="nucleotide sequence ID" value="NZ_BEXT01000001.1"/>
</dbReference>
<comment type="caution">
    <text evidence="7">The sequence shown here is derived from an EMBL/GenBank/DDBJ whole genome shotgun (WGS) entry which is preliminary data.</text>
</comment>
<dbReference type="Proteomes" id="UP000288096">
    <property type="component" value="Unassembled WGS sequence"/>
</dbReference>
<proteinExistence type="inferred from homology"/>
<dbReference type="InterPro" id="IPR051310">
    <property type="entry name" value="MCP_chemotaxis"/>
</dbReference>
<dbReference type="PANTHER" id="PTHR43531:SF11">
    <property type="entry name" value="METHYL-ACCEPTING CHEMOTAXIS PROTEIN 3"/>
    <property type="match status" value="1"/>
</dbReference>
<gene>
    <name evidence="7" type="ORF">DENIS_1228</name>
</gene>
<dbReference type="GO" id="GO:0006935">
    <property type="term" value="P:chemotaxis"/>
    <property type="evidence" value="ECO:0007669"/>
    <property type="project" value="UniProtKB-KW"/>
</dbReference>
<evidence type="ECO:0000259" key="5">
    <source>
        <dbReference type="PROSITE" id="PS50111"/>
    </source>
</evidence>
<evidence type="ECO:0000313" key="7">
    <source>
        <dbReference type="EMBL" id="GBC60277.1"/>
    </source>
</evidence>
<dbReference type="GO" id="GO:0005886">
    <property type="term" value="C:plasma membrane"/>
    <property type="evidence" value="ECO:0007669"/>
    <property type="project" value="TreeGrafter"/>
</dbReference>
<evidence type="ECO:0000259" key="6">
    <source>
        <dbReference type="PROSITE" id="PS51753"/>
    </source>
</evidence>
<comment type="similarity">
    <text evidence="2">Belongs to the methyl-accepting chemotaxis (MCP) protein family.</text>
</comment>
<dbReference type="GO" id="GO:0004888">
    <property type="term" value="F:transmembrane signaling receptor activity"/>
    <property type="evidence" value="ECO:0007669"/>
    <property type="project" value="TreeGrafter"/>
</dbReference>
<keyword evidence="3" id="KW-0807">Transducer</keyword>
<feature type="domain" description="HBM" evidence="6">
    <location>
        <begin position="45"/>
        <end position="285"/>
    </location>
</feature>
<name>A0A401FTG8_9BACT</name>
<dbReference type="Pfam" id="PF12729">
    <property type="entry name" value="4HB_MCP_1"/>
    <property type="match status" value="1"/>
</dbReference>
<keyword evidence="1" id="KW-0145">Chemotaxis</keyword>
<dbReference type="EMBL" id="BEXT01000001">
    <property type="protein sequence ID" value="GBC60277.1"/>
    <property type="molecule type" value="Genomic_DNA"/>
</dbReference>
<evidence type="ECO:0000256" key="4">
    <source>
        <dbReference type="SAM" id="Phobius"/>
    </source>
</evidence>
<dbReference type="GO" id="GO:0007165">
    <property type="term" value="P:signal transduction"/>
    <property type="evidence" value="ECO:0007669"/>
    <property type="project" value="UniProtKB-KW"/>
</dbReference>
<organism evidence="7 8">
    <name type="scientific">Desulfonema ishimotonii</name>
    <dbReference type="NCBI Taxonomy" id="45657"/>
    <lineage>
        <taxon>Bacteria</taxon>
        <taxon>Pseudomonadati</taxon>
        <taxon>Thermodesulfobacteriota</taxon>
        <taxon>Desulfobacteria</taxon>
        <taxon>Desulfobacterales</taxon>
        <taxon>Desulfococcaceae</taxon>
        <taxon>Desulfonema</taxon>
    </lineage>
</organism>
<evidence type="ECO:0000313" key="8">
    <source>
        <dbReference type="Proteomes" id="UP000288096"/>
    </source>
</evidence>
<sequence>MFSKFTVGRRIFFGFFTVLMLLTASVMIAYTSLNKAADGFVNYREMARHTNLAGRLQANMLMVRLAVRSYIISQKSEFLKEYEEHYGKMENFLSLSKKEIQQPERAAKINEIDSVRQEYHAAFRKVTENIQKQNEYVNEVLDARGPFMVKTLTDIMISAQRDNDVTASFYAGLTLKHLLLGRLYAARFLDTNEQKAADSVYQEFEKMNSQIDILEKEPENPERREMLKRVISAREDYVETFRSLAEVISERNKIIENTLGRIGPEIAQAVEDVKLSVKSEQDEIGPELQASNRRSIIFILIIGLSATLSGAVFSFVIAGSINRKLNLIIQNVSENAGQVASFSTQVSSVSQALAERTSEQAAAAEETSASLEEASAMTSQNADNVRQADRLMKESAGIIENANVSMHKLNASMTEINTAGKNIFRIIKAIEDIAFQTNLLALNAAVEASRAGQAGAGFAVVANEIRNLSIQATDAAKNSADLIESIVEKVNDGSVLSDSTDRAFSEVFRSVNTVSDLLGEISAASDEQAQGFTQINIAISELDKVIQENASGAEESAGVSEELNSQAKQMMKTVDALVIMVKGSNN</sequence>
<reference evidence="8" key="1">
    <citation type="submission" date="2017-11" db="EMBL/GenBank/DDBJ databases">
        <authorList>
            <person name="Watanabe M."/>
            <person name="Kojima H."/>
        </authorList>
    </citation>
    <scope>NUCLEOTIDE SEQUENCE [LARGE SCALE GENOMIC DNA]</scope>
    <source>
        <strain evidence="8">Tokyo 01</strain>
    </source>
</reference>
<dbReference type="Pfam" id="PF00015">
    <property type="entry name" value="MCPsignal"/>
    <property type="match status" value="1"/>
</dbReference>
<feature type="domain" description="Methyl-accepting transducer" evidence="5">
    <location>
        <begin position="335"/>
        <end position="564"/>
    </location>
</feature>
<keyword evidence="4" id="KW-0812">Transmembrane</keyword>
<dbReference type="InterPro" id="IPR032255">
    <property type="entry name" value="HBM"/>
</dbReference>
<feature type="transmembrane region" description="Helical" evidence="4">
    <location>
        <begin position="12"/>
        <end position="32"/>
    </location>
</feature>
<dbReference type="SMART" id="SM01358">
    <property type="entry name" value="HBM"/>
    <property type="match status" value="1"/>
</dbReference>
<dbReference type="PROSITE" id="PS50111">
    <property type="entry name" value="CHEMOTAXIS_TRANSDUC_2"/>
    <property type="match status" value="1"/>
</dbReference>
<dbReference type="InterPro" id="IPR004089">
    <property type="entry name" value="MCPsignal_dom"/>
</dbReference>
<evidence type="ECO:0000256" key="2">
    <source>
        <dbReference type="ARBA" id="ARBA00029447"/>
    </source>
</evidence>
<keyword evidence="4" id="KW-0472">Membrane</keyword>
<keyword evidence="8" id="KW-1185">Reference proteome</keyword>
<dbReference type="InterPro" id="IPR024478">
    <property type="entry name" value="HlyB_4HB_MCP"/>
</dbReference>
<evidence type="ECO:0000256" key="1">
    <source>
        <dbReference type="ARBA" id="ARBA00022500"/>
    </source>
</evidence>
<feature type="transmembrane region" description="Helical" evidence="4">
    <location>
        <begin position="296"/>
        <end position="321"/>
    </location>
</feature>
<dbReference type="Gene3D" id="1.10.287.950">
    <property type="entry name" value="Methyl-accepting chemotaxis protein"/>
    <property type="match status" value="1"/>
</dbReference>
<protein>
    <submittedName>
        <fullName evidence="7">Methyl-accepting chemotaxis protein</fullName>
    </submittedName>
</protein>
<dbReference type="SUPFAM" id="SSF58104">
    <property type="entry name" value="Methyl-accepting chemotaxis protein (MCP) signaling domain"/>
    <property type="match status" value="1"/>
</dbReference>
<dbReference type="PANTHER" id="PTHR43531">
    <property type="entry name" value="PROTEIN ICFG"/>
    <property type="match status" value="1"/>
</dbReference>
<dbReference type="PROSITE" id="PS51753">
    <property type="entry name" value="HBM"/>
    <property type="match status" value="1"/>
</dbReference>
<dbReference type="SMART" id="SM00283">
    <property type="entry name" value="MA"/>
    <property type="match status" value="1"/>
</dbReference>
<dbReference type="OrthoDB" id="5430911at2"/>
<reference evidence="8" key="2">
    <citation type="submission" date="2019-01" db="EMBL/GenBank/DDBJ databases">
        <title>Genome sequence of Desulfonema ishimotonii strain Tokyo 01.</title>
        <authorList>
            <person name="Fukui M."/>
        </authorList>
    </citation>
    <scope>NUCLEOTIDE SEQUENCE [LARGE SCALE GENOMIC DNA]</scope>
    <source>
        <strain evidence="8">Tokyo 01</strain>
    </source>
</reference>